<evidence type="ECO:0000313" key="9">
    <source>
        <dbReference type="EMBL" id="TBT98607.1"/>
    </source>
</evidence>
<feature type="domain" description="Ribosomal protein eL8/eL30/eS12/Gadd45" evidence="7">
    <location>
        <begin position="19"/>
        <end position="108"/>
    </location>
</feature>
<dbReference type="PANTHER" id="PTHR23105">
    <property type="entry name" value="RIBOSOMAL PROTEIN L7AE FAMILY MEMBER"/>
    <property type="match status" value="1"/>
</dbReference>
<comment type="similarity">
    <text evidence="2 6">Belongs to the eukaryotic ribosomal protein eL8 family.</text>
</comment>
<sequence length="126" mass="13903">MTTVNTKAHPLAEDDLSQKIFTTIQMLNDTNNIKIGANESVKCLNKGRAHLIVLAGDCEPFEISQHIPLICEDKNVPYVYIKSKSTLGKACNVSRSVIACAVFSDTESGCSRCEKFVKDIVKDIRL</sequence>
<dbReference type="GO" id="GO:0003723">
    <property type="term" value="F:RNA binding"/>
    <property type="evidence" value="ECO:0007669"/>
    <property type="project" value="UniProtKB-UniRule"/>
</dbReference>
<dbReference type="VEuPathDB" id="MicrosporidiaDB:CWI39_3146p0010"/>
<evidence type="ECO:0000256" key="4">
    <source>
        <dbReference type="ARBA" id="ARBA00023242"/>
    </source>
</evidence>
<dbReference type="InterPro" id="IPR002415">
    <property type="entry name" value="H/ACA_rnp_Nhp2-like"/>
</dbReference>
<dbReference type="AlphaFoldDB" id="A0A4Q9KR55"/>
<dbReference type="InterPro" id="IPR004038">
    <property type="entry name" value="Ribosomal_eL8/eL30/eS12/Gad45"/>
</dbReference>
<evidence type="ECO:0000256" key="5">
    <source>
        <dbReference type="ARBA" id="ARBA00023274"/>
    </source>
</evidence>
<keyword evidence="8" id="KW-0689">Ribosomal protein</keyword>
<evidence type="ECO:0000313" key="11">
    <source>
        <dbReference type="Proteomes" id="UP000293045"/>
    </source>
</evidence>
<dbReference type="GO" id="GO:0031429">
    <property type="term" value="C:box H/ACA snoRNP complex"/>
    <property type="evidence" value="ECO:0007669"/>
    <property type="project" value="UniProtKB-UniRule"/>
</dbReference>
<dbReference type="PROSITE" id="PS01082">
    <property type="entry name" value="RIBOSOMAL_L7AE"/>
    <property type="match status" value="1"/>
</dbReference>
<dbReference type="GO" id="GO:0005840">
    <property type="term" value="C:ribosome"/>
    <property type="evidence" value="ECO:0007669"/>
    <property type="project" value="UniProtKB-KW"/>
</dbReference>
<dbReference type="Gene3D" id="3.30.1330.30">
    <property type="match status" value="1"/>
</dbReference>
<keyword evidence="5 6" id="KW-0687">Ribonucleoprotein</keyword>
<keyword evidence="3 6" id="KW-0694">RNA-binding</keyword>
<dbReference type="Pfam" id="PF01248">
    <property type="entry name" value="Ribosomal_L7Ae"/>
    <property type="match status" value="1"/>
</dbReference>
<dbReference type="SUPFAM" id="SSF55315">
    <property type="entry name" value="L30e-like"/>
    <property type="match status" value="1"/>
</dbReference>
<accession>A0A4Q9KR55</accession>
<dbReference type="GO" id="GO:0000398">
    <property type="term" value="P:mRNA splicing, via spliceosome"/>
    <property type="evidence" value="ECO:0007669"/>
    <property type="project" value="UniProtKB-UniRule"/>
</dbReference>
<evidence type="ECO:0000313" key="8">
    <source>
        <dbReference type="EMBL" id="TBT97153.1"/>
    </source>
</evidence>
<organism evidence="8 11">
    <name type="scientific">Hamiltosporidium magnivora</name>
    <dbReference type="NCBI Taxonomy" id="148818"/>
    <lineage>
        <taxon>Eukaryota</taxon>
        <taxon>Fungi</taxon>
        <taxon>Fungi incertae sedis</taxon>
        <taxon>Microsporidia</taxon>
        <taxon>Dubosqiidae</taxon>
        <taxon>Hamiltosporidium</taxon>
    </lineage>
</organism>
<name>A0A4Q9KR55_9MICR</name>
<evidence type="ECO:0000256" key="6">
    <source>
        <dbReference type="RuleBase" id="RU366039"/>
    </source>
</evidence>
<keyword evidence="4 6" id="KW-0539">Nucleus</keyword>
<dbReference type="InterPro" id="IPR050257">
    <property type="entry name" value="eL8/uL1-like"/>
</dbReference>
<evidence type="ECO:0000256" key="1">
    <source>
        <dbReference type="ARBA" id="ARBA00004604"/>
    </source>
</evidence>
<dbReference type="PRINTS" id="PR00883">
    <property type="entry name" value="NUCLEARHMG"/>
</dbReference>
<dbReference type="VEuPathDB" id="MicrosporidiaDB:CWI36_2312p0010"/>
<proteinExistence type="inferred from homology"/>
<dbReference type="GO" id="GO:0031120">
    <property type="term" value="P:snRNA pseudouridine synthesis"/>
    <property type="evidence" value="ECO:0007669"/>
    <property type="project" value="UniProtKB-UniRule"/>
</dbReference>
<evidence type="ECO:0000313" key="10">
    <source>
        <dbReference type="Proteomes" id="UP000291404"/>
    </source>
</evidence>
<comment type="subcellular location">
    <subcellularLocation>
        <location evidence="1 6">Nucleus</location>
        <location evidence="1 6">Nucleolus</location>
    </subcellularLocation>
</comment>
<dbReference type="EMBL" id="PIXR01003146">
    <property type="protein sequence ID" value="TBT97153.1"/>
    <property type="molecule type" value="Genomic_DNA"/>
</dbReference>
<comment type="function">
    <text evidence="6">Common component of the spliceosome and rRNA processing machinery.</text>
</comment>
<evidence type="ECO:0000256" key="3">
    <source>
        <dbReference type="ARBA" id="ARBA00022884"/>
    </source>
</evidence>
<reference evidence="10 11" key="1">
    <citation type="submission" date="2017-12" db="EMBL/GenBank/DDBJ databases">
        <authorList>
            <person name="Pombert J.-F."/>
            <person name="Haag K.L."/>
            <person name="Ebert D."/>
        </authorList>
    </citation>
    <scope>NUCLEOTIDE SEQUENCE [LARGE SCALE GENOMIC DNA]</scope>
    <source>
        <strain evidence="9">BE-OM-2</strain>
        <strain evidence="8">IL-BN-2</strain>
    </source>
</reference>
<dbReference type="InterPro" id="IPR018492">
    <property type="entry name" value="Ribosomal_eL8/Nhp2"/>
</dbReference>
<dbReference type="STRING" id="148818.A0A4Q9KR55"/>
<evidence type="ECO:0000256" key="2">
    <source>
        <dbReference type="ARBA" id="ARBA00007337"/>
    </source>
</evidence>
<keyword evidence="10" id="KW-1185">Reference proteome</keyword>
<dbReference type="Proteomes" id="UP000293045">
    <property type="component" value="Unassembled WGS sequence"/>
</dbReference>
<evidence type="ECO:0000259" key="7">
    <source>
        <dbReference type="Pfam" id="PF01248"/>
    </source>
</evidence>
<dbReference type="InterPro" id="IPR029064">
    <property type="entry name" value="Ribosomal_eL30-like_sf"/>
</dbReference>
<comment type="function">
    <text evidence="6">Required for ribosome biogenesis. Part of a complex which catalyzes pseudouridylation of rRNA. This involves the isomerization of uridine such that the ribose is subsequently attached to C5, instead of the normal N1. Pseudouridine ('psi') residues may serve to stabilize the conformation of rRNAs.</text>
</comment>
<dbReference type="EMBL" id="PITI01002312">
    <property type="protein sequence ID" value="TBT98607.1"/>
    <property type="molecule type" value="Genomic_DNA"/>
</dbReference>
<dbReference type="PRINTS" id="PR00881">
    <property type="entry name" value="L7ARS6FAMILY"/>
</dbReference>
<dbReference type="Proteomes" id="UP000291404">
    <property type="component" value="Unassembled WGS sequence"/>
</dbReference>
<dbReference type="InterPro" id="IPR004037">
    <property type="entry name" value="Ribosomal_eL8-like_CS"/>
</dbReference>
<gene>
    <name evidence="9" type="ORF">CWI36_2312p0010</name>
    <name evidence="8" type="ORF">CWI39_3146p0010</name>
</gene>
<protein>
    <recommendedName>
        <fullName evidence="6">H/ACA ribonucleoprotein complex subunit 2</fullName>
    </recommendedName>
    <alternativeName>
        <fullName evidence="6">Nucleolar protein family A member 2</fullName>
    </alternativeName>
</protein>
<comment type="caution">
    <text evidence="8">The sequence shown here is derived from an EMBL/GenBank/DDBJ whole genome shotgun (WGS) entry which is preliminary data.</text>
</comment>
<dbReference type="GO" id="GO:0042254">
    <property type="term" value="P:ribosome biogenesis"/>
    <property type="evidence" value="ECO:0007669"/>
    <property type="project" value="InterPro"/>
</dbReference>